<dbReference type="InterPro" id="IPR016032">
    <property type="entry name" value="Sig_transdc_resp-reg_C-effctor"/>
</dbReference>
<dbReference type="InterPro" id="IPR036388">
    <property type="entry name" value="WH-like_DNA-bd_sf"/>
</dbReference>
<evidence type="ECO:0000256" key="8">
    <source>
        <dbReference type="PROSITE-ProRule" id="PRU00169"/>
    </source>
</evidence>
<dbReference type="PANTHER" id="PTHR48111">
    <property type="entry name" value="REGULATOR OF RPOS"/>
    <property type="match status" value="1"/>
</dbReference>
<dbReference type="InterPro" id="IPR039420">
    <property type="entry name" value="WalR-like"/>
</dbReference>
<keyword evidence="2 8" id="KW-0597">Phosphoprotein</keyword>
<dbReference type="GO" id="GO:0000976">
    <property type="term" value="F:transcription cis-regulatory region binding"/>
    <property type="evidence" value="ECO:0007669"/>
    <property type="project" value="TreeGrafter"/>
</dbReference>
<proteinExistence type="predicted"/>
<dbReference type="InterPro" id="IPR001789">
    <property type="entry name" value="Sig_transdc_resp-reg_receiver"/>
</dbReference>
<organism evidence="12 13">
    <name type="scientific">Eubacterium ruminantium</name>
    <dbReference type="NCBI Taxonomy" id="42322"/>
    <lineage>
        <taxon>Bacteria</taxon>
        <taxon>Bacillati</taxon>
        <taxon>Bacillota</taxon>
        <taxon>Clostridia</taxon>
        <taxon>Eubacteriales</taxon>
        <taxon>Eubacteriaceae</taxon>
        <taxon>Eubacterium</taxon>
    </lineage>
</organism>
<keyword evidence="13" id="KW-1185">Reference proteome</keyword>
<evidence type="ECO:0000256" key="6">
    <source>
        <dbReference type="ARBA" id="ARBA00023163"/>
    </source>
</evidence>
<dbReference type="Pfam" id="PF00072">
    <property type="entry name" value="Response_reg"/>
    <property type="match status" value="1"/>
</dbReference>
<dbReference type="Pfam" id="PF00486">
    <property type="entry name" value="Trans_reg_C"/>
    <property type="match status" value="1"/>
</dbReference>
<dbReference type="Gene3D" id="6.10.250.690">
    <property type="match status" value="1"/>
</dbReference>
<evidence type="ECO:0000256" key="4">
    <source>
        <dbReference type="ARBA" id="ARBA00023015"/>
    </source>
</evidence>
<keyword evidence="5 9" id="KW-0238">DNA-binding</keyword>
<dbReference type="InterPro" id="IPR011006">
    <property type="entry name" value="CheY-like_superfamily"/>
</dbReference>
<dbReference type="PROSITE" id="PS51755">
    <property type="entry name" value="OMPR_PHOB"/>
    <property type="match status" value="1"/>
</dbReference>
<evidence type="ECO:0000256" key="2">
    <source>
        <dbReference type="ARBA" id="ARBA00022553"/>
    </source>
</evidence>
<evidence type="ECO:0000313" key="12">
    <source>
        <dbReference type="EMBL" id="SJZ50805.1"/>
    </source>
</evidence>
<evidence type="ECO:0000259" key="10">
    <source>
        <dbReference type="PROSITE" id="PS50110"/>
    </source>
</evidence>
<name>A0A1T4L7W7_9FIRM</name>
<dbReference type="GO" id="GO:0005829">
    <property type="term" value="C:cytosol"/>
    <property type="evidence" value="ECO:0007669"/>
    <property type="project" value="TreeGrafter"/>
</dbReference>
<dbReference type="AlphaFoldDB" id="A0A1T4L7W7"/>
<dbReference type="FunFam" id="3.40.50.2300:FF:000001">
    <property type="entry name" value="DNA-binding response regulator PhoB"/>
    <property type="match status" value="1"/>
</dbReference>
<keyword evidence="6" id="KW-0804">Transcription</keyword>
<dbReference type="GO" id="GO:0000156">
    <property type="term" value="F:phosphorelay response regulator activity"/>
    <property type="evidence" value="ECO:0007669"/>
    <property type="project" value="TreeGrafter"/>
</dbReference>
<gene>
    <name evidence="12" type="ORF">SAMN02745110_00720</name>
</gene>
<dbReference type="SMART" id="SM00448">
    <property type="entry name" value="REC"/>
    <property type="match status" value="1"/>
</dbReference>
<feature type="domain" description="OmpR/PhoB-type" evidence="11">
    <location>
        <begin position="123"/>
        <end position="223"/>
    </location>
</feature>
<feature type="DNA-binding region" description="OmpR/PhoB-type" evidence="9">
    <location>
        <begin position="123"/>
        <end position="223"/>
    </location>
</feature>
<dbReference type="RefSeq" id="WP_078786465.1">
    <property type="nucleotide sequence ID" value="NZ_FMTO01000005.1"/>
</dbReference>
<evidence type="ECO:0000256" key="5">
    <source>
        <dbReference type="ARBA" id="ARBA00023125"/>
    </source>
</evidence>
<keyword evidence="3" id="KW-0902">Two-component regulatory system</keyword>
<feature type="domain" description="Response regulatory" evidence="10">
    <location>
        <begin position="2"/>
        <end position="116"/>
    </location>
</feature>
<dbReference type="EMBL" id="FUXA01000005">
    <property type="protein sequence ID" value="SJZ50805.1"/>
    <property type="molecule type" value="Genomic_DNA"/>
</dbReference>
<dbReference type="Gene3D" id="3.40.50.2300">
    <property type="match status" value="1"/>
</dbReference>
<protein>
    <recommendedName>
        <fullName evidence="1">Stage 0 sporulation protein A homolog</fullName>
    </recommendedName>
</protein>
<dbReference type="Proteomes" id="UP000189857">
    <property type="component" value="Unassembled WGS sequence"/>
</dbReference>
<evidence type="ECO:0000256" key="9">
    <source>
        <dbReference type="PROSITE-ProRule" id="PRU01091"/>
    </source>
</evidence>
<evidence type="ECO:0000256" key="7">
    <source>
        <dbReference type="ARBA" id="ARBA00024867"/>
    </source>
</evidence>
<dbReference type="GO" id="GO:0032993">
    <property type="term" value="C:protein-DNA complex"/>
    <property type="evidence" value="ECO:0007669"/>
    <property type="project" value="TreeGrafter"/>
</dbReference>
<dbReference type="InterPro" id="IPR001867">
    <property type="entry name" value="OmpR/PhoB-type_DNA-bd"/>
</dbReference>
<dbReference type="PANTHER" id="PTHR48111:SF22">
    <property type="entry name" value="REGULATOR OF RPOS"/>
    <property type="match status" value="1"/>
</dbReference>
<dbReference type="Gene3D" id="1.10.10.10">
    <property type="entry name" value="Winged helix-like DNA-binding domain superfamily/Winged helix DNA-binding domain"/>
    <property type="match status" value="1"/>
</dbReference>
<dbReference type="SMART" id="SM00862">
    <property type="entry name" value="Trans_reg_C"/>
    <property type="match status" value="1"/>
</dbReference>
<evidence type="ECO:0000256" key="3">
    <source>
        <dbReference type="ARBA" id="ARBA00023012"/>
    </source>
</evidence>
<evidence type="ECO:0000256" key="1">
    <source>
        <dbReference type="ARBA" id="ARBA00018672"/>
    </source>
</evidence>
<evidence type="ECO:0000259" key="11">
    <source>
        <dbReference type="PROSITE" id="PS51755"/>
    </source>
</evidence>
<dbReference type="SUPFAM" id="SSF46894">
    <property type="entry name" value="C-terminal effector domain of the bipartite response regulators"/>
    <property type="match status" value="1"/>
</dbReference>
<evidence type="ECO:0000313" key="13">
    <source>
        <dbReference type="Proteomes" id="UP000189857"/>
    </source>
</evidence>
<dbReference type="SUPFAM" id="SSF52172">
    <property type="entry name" value="CheY-like"/>
    <property type="match status" value="1"/>
</dbReference>
<accession>A0A1T4L7W7</accession>
<dbReference type="CDD" id="cd00383">
    <property type="entry name" value="trans_reg_C"/>
    <property type="match status" value="1"/>
</dbReference>
<reference evidence="12 13" key="1">
    <citation type="submission" date="2017-02" db="EMBL/GenBank/DDBJ databases">
        <authorList>
            <person name="Peterson S.W."/>
        </authorList>
    </citation>
    <scope>NUCLEOTIDE SEQUENCE [LARGE SCALE GENOMIC DNA]</scope>
    <source>
        <strain evidence="12 13">ATCC 17233</strain>
    </source>
</reference>
<feature type="modified residue" description="4-aspartylphosphate" evidence="8">
    <location>
        <position position="51"/>
    </location>
</feature>
<dbReference type="OrthoDB" id="9790442at2"/>
<dbReference type="PROSITE" id="PS50110">
    <property type="entry name" value="RESPONSE_REGULATORY"/>
    <property type="match status" value="1"/>
</dbReference>
<dbReference type="GO" id="GO:0006355">
    <property type="term" value="P:regulation of DNA-templated transcription"/>
    <property type="evidence" value="ECO:0007669"/>
    <property type="project" value="InterPro"/>
</dbReference>
<sequence>MRILIVEDEETLAGLIADRLKKERYTVDISKDGEDGSYNALSGIYDLILLDIMLPKKNGLEILREIREEGITSKVIMLTAKGELEDRLRGFSEGANDYLPKPFHIDELIARVNVQLRMESTKVKKPEYGDILLDRDIPALKNIKTGESIKINNKEFQLFEYFINNPGRVLSREMIYDRVWGMESETLSNNLEAYISFIRKKLKVLESSVTIKSVRNMGYKMEMSDERTE</sequence>
<keyword evidence="4" id="KW-0805">Transcription regulation</keyword>
<comment type="function">
    <text evidence="7">May play the central regulatory role in sporulation. It may be an element of the effector pathway responsible for the activation of sporulation genes in response to nutritional stress. Spo0A may act in concert with spo0H (a sigma factor) to control the expression of some genes that are critical to the sporulation process.</text>
</comment>